<dbReference type="Gene3D" id="3.10.450.620">
    <property type="entry name" value="JHP933, nucleotidyltransferase-like core domain"/>
    <property type="match status" value="1"/>
</dbReference>
<evidence type="ECO:0000313" key="1">
    <source>
        <dbReference type="EMBL" id="KKU07327.1"/>
    </source>
</evidence>
<gene>
    <name evidence="1" type="ORF">UX10_C0012G0009</name>
</gene>
<name>A0A0G1MGX5_9BACT</name>
<reference evidence="1 2" key="1">
    <citation type="journal article" date="2015" name="Nature">
        <title>rRNA introns, odd ribosomes, and small enigmatic genomes across a large radiation of phyla.</title>
        <authorList>
            <person name="Brown C.T."/>
            <person name="Hug L.A."/>
            <person name="Thomas B.C."/>
            <person name="Sharon I."/>
            <person name="Castelle C.J."/>
            <person name="Singh A."/>
            <person name="Wilkins M.J."/>
            <person name="Williams K.H."/>
            <person name="Banfield J.F."/>
        </authorList>
    </citation>
    <scope>NUCLEOTIDE SEQUENCE [LARGE SCALE GENOMIC DNA]</scope>
</reference>
<protein>
    <recommendedName>
        <fullName evidence="3">Nucleotidyl transferase AbiEii toxin, Type IV TA system</fullName>
    </recommendedName>
</protein>
<sequence>MVGYLIFMHPETLAPKTKKLLEKIGTHQWLKDYYLAGGTALALQLGHRQSIDLDFFTKKNINTPQLIAILSKEGVFKLLKEEKDTVEGLLDGVKVSFMSYPYSLIEKQIRFDKNIFLASAHDIALMKLTAIAGRNTKKDFIDLFVYLLKDKKDIQGLLKDMKKKFKGVDYDSMHICKSLVYFEEADKEPIPVMFIQKLVNWKKVKDYFIGEVKKIMV</sequence>
<evidence type="ECO:0000313" key="2">
    <source>
        <dbReference type="Proteomes" id="UP000033999"/>
    </source>
</evidence>
<evidence type="ECO:0008006" key="3">
    <source>
        <dbReference type="Google" id="ProtNLM"/>
    </source>
</evidence>
<dbReference type="InterPro" id="IPR014942">
    <property type="entry name" value="AbiEii"/>
</dbReference>
<dbReference type="AlphaFoldDB" id="A0A0G1MGX5"/>
<comment type="caution">
    <text evidence="1">The sequence shown here is derived from an EMBL/GenBank/DDBJ whole genome shotgun (WGS) entry which is preliminary data.</text>
</comment>
<dbReference type="Proteomes" id="UP000033999">
    <property type="component" value="Unassembled WGS sequence"/>
</dbReference>
<dbReference type="EMBL" id="LCKX01000012">
    <property type="protein sequence ID" value="KKU07327.1"/>
    <property type="molecule type" value="Genomic_DNA"/>
</dbReference>
<proteinExistence type="predicted"/>
<organism evidence="1 2">
    <name type="scientific">Candidatus Magasanikbacteria bacterium GW2011_GWA2_45_39</name>
    <dbReference type="NCBI Taxonomy" id="1619041"/>
    <lineage>
        <taxon>Bacteria</taxon>
        <taxon>Candidatus Magasanikiibacteriota</taxon>
    </lineage>
</organism>
<accession>A0A0G1MGX5</accession>
<dbReference type="Pfam" id="PF08843">
    <property type="entry name" value="AbiEii"/>
    <property type="match status" value="1"/>
</dbReference>